<dbReference type="Proteomes" id="UP000887013">
    <property type="component" value="Unassembled WGS sequence"/>
</dbReference>
<comment type="caution">
    <text evidence="1">The sequence shown here is derived from an EMBL/GenBank/DDBJ whole genome shotgun (WGS) entry which is preliminary data.</text>
</comment>
<evidence type="ECO:0000313" key="2">
    <source>
        <dbReference type="Proteomes" id="UP000887013"/>
    </source>
</evidence>
<dbReference type="EMBL" id="BMAW01063478">
    <property type="protein sequence ID" value="GFT40441.1"/>
    <property type="molecule type" value="Genomic_DNA"/>
</dbReference>
<keyword evidence="2" id="KW-1185">Reference proteome</keyword>
<evidence type="ECO:0000313" key="1">
    <source>
        <dbReference type="EMBL" id="GFT40441.1"/>
    </source>
</evidence>
<reference evidence="1" key="1">
    <citation type="submission" date="2020-08" db="EMBL/GenBank/DDBJ databases">
        <title>Multicomponent nature underlies the extraordinary mechanical properties of spider dragline silk.</title>
        <authorList>
            <person name="Kono N."/>
            <person name="Nakamura H."/>
            <person name="Mori M."/>
            <person name="Yoshida Y."/>
            <person name="Ohtoshi R."/>
            <person name="Malay A.D."/>
            <person name="Moran D.A.P."/>
            <person name="Tomita M."/>
            <person name="Numata K."/>
            <person name="Arakawa K."/>
        </authorList>
    </citation>
    <scope>NUCLEOTIDE SEQUENCE</scope>
</reference>
<organism evidence="1 2">
    <name type="scientific">Nephila pilipes</name>
    <name type="common">Giant wood spider</name>
    <name type="synonym">Nephila maculata</name>
    <dbReference type="NCBI Taxonomy" id="299642"/>
    <lineage>
        <taxon>Eukaryota</taxon>
        <taxon>Metazoa</taxon>
        <taxon>Ecdysozoa</taxon>
        <taxon>Arthropoda</taxon>
        <taxon>Chelicerata</taxon>
        <taxon>Arachnida</taxon>
        <taxon>Araneae</taxon>
        <taxon>Araneomorphae</taxon>
        <taxon>Entelegynae</taxon>
        <taxon>Araneoidea</taxon>
        <taxon>Nephilidae</taxon>
        <taxon>Nephila</taxon>
    </lineage>
</organism>
<dbReference type="AlphaFoldDB" id="A0A8X6NZX0"/>
<proteinExistence type="predicted"/>
<accession>A0A8X6NZX0</accession>
<name>A0A8X6NZX0_NEPPI</name>
<sequence length="93" mass="10166">MFRRWYQACKRCAFKVLAKAHGAAAKAAVQAANWLRTGQRFCQQGLTKGIAAGGQPRYGSEGLTAGTKSKKRLLAGLLESFRTFQLSSIIGFR</sequence>
<protein>
    <submittedName>
        <fullName evidence="1">Uncharacterized protein</fullName>
    </submittedName>
</protein>
<gene>
    <name evidence="1" type="ORF">NPIL_132821</name>
</gene>